<dbReference type="PANTHER" id="PTHR42941:SF1">
    <property type="entry name" value="SLL1037 PROTEIN"/>
    <property type="match status" value="1"/>
</dbReference>
<keyword evidence="3" id="KW-1185">Reference proteome</keyword>
<accession>A0A1X9MBF7</accession>
<protein>
    <recommendedName>
        <fullName evidence="4">NMT1/THI5 like protein</fullName>
    </recommendedName>
</protein>
<dbReference type="Proteomes" id="UP000193006">
    <property type="component" value="Chromosome"/>
</dbReference>
<keyword evidence="1" id="KW-0732">Signal</keyword>
<dbReference type="KEGG" id="bkw:BkAM31D_08925"/>
<evidence type="ECO:0000256" key="1">
    <source>
        <dbReference type="SAM" id="SignalP"/>
    </source>
</evidence>
<dbReference type="NCBIfam" id="TIGR02122">
    <property type="entry name" value="TRAP_TAXI"/>
    <property type="match status" value="1"/>
</dbReference>
<dbReference type="Gene3D" id="3.40.190.10">
    <property type="entry name" value="Periplasmic binding protein-like II"/>
    <property type="match status" value="2"/>
</dbReference>
<dbReference type="SUPFAM" id="SSF53850">
    <property type="entry name" value="Periplasmic binding protein-like II"/>
    <property type="match status" value="1"/>
</dbReference>
<dbReference type="PANTHER" id="PTHR42941">
    <property type="entry name" value="SLL1037 PROTEIN"/>
    <property type="match status" value="1"/>
</dbReference>
<evidence type="ECO:0000313" key="3">
    <source>
        <dbReference type="Proteomes" id="UP000193006"/>
    </source>
</evidence>
<name>A0A1X9MBF7_9BACI</name>
<feature type="chain" id="PRO_5038858058" description="NMT1/THI5 like protein" evidence="1">
    <location>
        <begin position="22"/>
        <end position="333"/>
    </location>
</feature>
<dbReference type="STRING" id="199441.BkAM31D_08925"/>
<dbReference type="RefSeq" id="WP_066152073.1">
    <property type="nucleotide sequence ID" value="NZ_CP020814.1"/>
</dbReference>
<organism evidence="2 3">
    <name type="scientific">Halalkalibacter krulwichiae</name>
    <dbReference type="NCBI Taxonomy" id="199441"/>
    <lineage>
        <taxon>Bacteria</taxon>
        <taxon>Bacillati</taxon>
        <taxon>Bacillota</taxon>
        <taxon>Bacilli</taxon>
        <taxon>Bacillales</taxon>
        <taxon>Bacillaceae</taxon>
        <taxon>Halalkalibacter</taxon>
    </lineage>
</organism>
<gene>
    <name evidence="2" type="ORF">BkAM31D_08925</name>
</gene>
<dbReference type="CDD" id="cd13567">
    <property type="entry name" value="PBP2_TtGluBP"/>
    <property type="match status" value="1"/>
</dbReference>
<proteinExistence type="predicted"/>
<dbReference type="PROSITE" id="PS51257">
    <property type="entry name" value="PROKAR_LIPOPROTEIN"/>
    <property type="match status" value="1"/>
</dbReference>
<dbReference type="InterPro" id="IPR011852">
    <property type="entry name" value="TRAP_TAXI"/>
</dbReference>
<feature type="signal peptide" evidence="1">
    <location>
        <begin position="1"/>
        <end position="21"/>
    </location>
</feature>
<evidence type="ECO:0000313" key="2">
    <source>
        <dbReference type="EMBL" id="ARK29974.1"/>
    </source>
</evidence>
<sequence length="333" mass="35697" precursor="true">MKKGKLFASIVFAMIFTVLVAACSSETQNSNEGAESGDTKNVVLTTAGTSGAFYPIGAAMAQIVNNNEPSLRITNQASGGSVENVRLLKNGEVEFALLGGDSAVGAYEGIGLEFEGDPHDDVLKGVFSMYSQPLNLVTVEGTGIESFSDLEGKRIAVGAPGSGTEVKTREVLEILGLPYGDGVRQEYLSFAEGVEGMRDGHIDAAFIWAGIPTPGVMDLANVRDIKLIGLNDEEVEAVNNANPSLYKEVIPAGTYKGVDEDTQTLAVNTQTVVHADLDEEYVYNFVKAIFDNLDNLHEAVEAMREMTPETAHQNVIELHPGAKRYYQEIGVLD</sequence>
<dbReference type="Pfam" id="PF16868">
    <property type="entry name" value="NMT1_3"/>
    <property type="match status" value="1"/>
</dbReference>
<dbReference type="EMBL" id="CP020814">
    <property type="protein sequence ID" value="ARK29974.1"/>
    <property type="molecule type" value="Genomic_DNA"/>
</dbReference>
<dbReference type="AlphaFoldDB" id="A0A1X9MBF7"/>
<evidence type="ECO:0008006" key="4">
    <source>
        <dbReference type="Google" id="ProtNLM"/>
    </source>
</evidence>
<reference evidence="2 3" key="1">
    <citation type="submission" date="2017-04" db="EMBL/GenBank/DDBJ databases">
        <title>Bacillus krulwichiae AM31D Genome sequencing and assembly.</title>
        <authorList>
            <person name="Krulwich T.A."/>
            <person name="Anastor L."/>
            <person name="Ehrlich R."/>
            <person name="Ehrlich G.D."/>
            <person name="Janto B."/>
        </authorList>
    </citation>
    <scope>NUCLEOTIDE SEQUENCE [LARGE SCALE GENOMIC DNA]</scope>
    <source>
        <strain evidence="2 3">AM31D</strain>
    </source>
</reference>